<feature type="region of interest" description="Disordered" evidence="1">
    <location>
        <begin position="132"/>
        <end position="190"/>
    </location>
</feature>
<dbReference type="Proteomes" id="UP000663852">
    <property type="component" value="Unassembled WGS sequence"/>
</dbReference>
<name>A0A814M2I2_ADIRI</name>
<sequence length="270" mass="30830">MFNSKAHSSSLRHKCARAEKQQPVLINLINNNRLQRRASFSQDTNLIPISTMYGSDFFFPLDNDDQQKHQYDNLTYPQPLPHHYYDPLPIPVACQRCSRSTDRSSFRDMSCQVPSDDEEDRNIYQYVQFEHRQNKRSSPLYNSPSSTPPPCSPPLANSLLSPYHRRRKRSLSSYDALHSRSKSAPSASSSTLSSITYSRKSFFEKKSKHPLPSLFPLQSDMTVLSLTPETVPVTSTPSTTALLRSIKTSIHAMKKRLKDIRRLSEVGMCC</sequence>
<organism evidence="2 3">
    <name type="scientific">Adineta ricciae</name>
    <name type="common">Rotifer</name>
    <dbReference type="NCBI Taxonomy" id="249248"/>
    <lineage>
        <taxon>Eukaryota</taxon>
        <taxon>Metazoa</taxon>
        <taxon>Spiralia</taxon>
        <taxon>Gnathifera</taxon>
        <taxon>Rotifera</taxon>
        <taxon>Eurotatoria</taxon>
        <taxon>Bdelloidea</taxon>
        <taxon>Adinetida</taxon>
        <taxon>Adinetidae</taxon>
        <taxon>Adineta</taxon>
    </lineage>
</organism>
<reference evidence="2" key="1">
    <citation type="submission" date="2021-02" db="EMBL/GenBank/DDBJ databases">
        <authorList>
            <person name="Nowell W R."/>
        </authorList>
    </citation>
    <scope>NUCLEOTIDE SEQUENCE</scope>
</reference>
<gene>
    <name evidence="2" type="ORF">EDS130_LOCUS18593</name>
</gene>
<evidence type="ECO:0000313" key="3">
    <source>
        <dbReference type="Proteomes" id="UP000663852"/>
    </source>
</evidence>
<proteinExistence type="predicted"/>
<dbReference type="EMBL" id="CAJNOJ010000087">
    <property type="protein sequence ID" value="CAF1074011.1"/>
    <property type="molecule type" value="Genomic_DNA"/>
</dbReference>
<accession>A0A814M2I2</accession>
<protein>
    <submittedName>
        <fullName evidence="2">Uncharacterized protein</fullName>
    </submittedName>
</protein>
<evidence type="ECO:0000313" key="2">
    <source>
        <dbReference type="EMBL" id="CAF1074011.1"/>
    </source>
</evidence>
<dbReference type="AlphaFoldDB" id="A0A814M2I2"/>
<comment type="caution">
    <text evidence="2">The sequence shown here is derived from an EMBL/GenBank/DDBJ whole genome shotgun (WGS) entry which is preliminary data.</text>
</comment>
<evidence type="ECO:0000256" key="1">
    <source>
        <dbReference type="SAM" id="MobiDB-lite"/>
    </source>
</evidence>